<gene>
    <name evidence="1" type="ORF">CYLTODRAFT_489566</name>
</gene>
<dbReference type="InterPro" id="IPR032675">
    <property type="entry name" value="LRR_dom_sf"/>
</dbReference>
<dbReference type="EMBL" id="KN880498">
    <property type="protein sequence ID" value="KIY68645.1"/>
    <property type="molecule type" value="Genomic_DNA"/>
</dbReference>
<keyword evidence="2" id="KW-1185">Reference proteome</keyword>
<dbReference type="Proteomes" id="UP000054007">
    <property type="component" value="Unassembled WGS sequence"/>
</dbReference>
<dbReference type="AlphaFoldDB" id="A0A0D7BEN6"/>
<evidence type="ECO:0000313" key="2">
    <source>
        <dbReference type="Proteomes" id="UP000054007"/>
    </source>
</evidence>
<proteinExistence type="predicted"/>
<organism evidence="1 2">
    <name type="scientific">Cylindrobasidium torrendii FP15055 ss-10</name>
    <dbReference type="NCBI Taxonomy" id="1314674"/>
    <lineage>
        <taxon>Eukaryota</taxon>
        <taxon>Fungi</taxon>
        <taxon>Dikarya</taxon>
        <taxon>Basidiomycota</taxon>
        <taxon>Agaricomycotina</taxon>
        <taxon>Agaricomycetes</taxon>
        <taxon>Agaricomycetidae</taxon>
        <taxon>Agaricales</taxon>
        <taxon>Marasmiineae</taxon>
        <taxon>Physalacriaceae</taxon>
        <taxon>Cylindrobasidium</taxon>
    </lineage>
</organism>
<reference evidence="1 2" key="1">
    <citation type="journal article" date="2015" name="Fungal Genet. Biol.">
        <title>Evolution of novel wood decay mechanisms in Agaricales revealed by the genome sequences of Fistulina hepatica and Cylindrobasidium torrendii.</title>
        <authorList>
            <person name="Floudas D."/>
            <person name="Held B.W."/>
            <person name="Riley R."/>
            <person name="Nagy L.G."/>
            <person name="Koehler G."/>
            <person name="Ransdell A.S."/>
            <person name="Younus H."/>
            <person name="Chow J."/>
            <person name="Chiniquy J."/>
            <person name="Lipzen A."/>
            <person name="Tritt A."/>
            <person name="Sun H."/>
            <person name="Haridas S."/>
            <person name="LaButti K."/>
            <person name="Ohm R.A."/>
            <person name="Kues U."/>
            <person name="Blanchette R.A."/>
            <person name="Grigoriev I.V."/>
            <person name="Minto R.E."/>
            <person name="Hibbett D.S."/>
        </authorList>
    </citation>
    <scope>NUCLEOTIDE SEQUENCE [LARGE SCALE GENOMIC DNA]</scope>
    <source>
        <strain evidence="1 2">FP15055 ss-10</strain>
    </source>
</reference>
<evidence type="ECO:0000313" key="1">
    <source>
        <dbReference type="EMBL" id="KIY68645.1"/>
    </source>
</evidence>
<evidence type="ECO:0008006" key="3">
    <source>
        <dbReference type="Google" id="ProtNLM"/>
    </source>
</evidence>
<name>A0A0D7BEN6_9AGAR</name>
<dbReference type="OrthoDB" id="2745898at2759"/>
<protein>
    <recommendedName>
        <fullName evidence="3">F-box domain-containing protein</fullName>
    </recommendedName>
</protein>
<accession>A0A0D7BEN6</accession>
<dbReference type="SUPFAM" id="SSF52047">
    <property type="entry name" value="RNI-like"/>
    <property type="match status" value="1"/>
</dbReference>
<dbReference type="Gene3D" id="3.80.10.10">
    <property type="entry name" value="Ribonuclease Inhibitor"/>
    <property type="match status" value="1"/>
</dbReference>
<sequence length="395" mass="44301">MVPQDIIDEIIDQLRDEKVTLKTCSLVSTAFLPRTRTHLFSQLIFARKDRLPPAFLSLVGGNKALTLAVKSVAIIGPVDTDNLWSGVETRALAQVSEAFELLQKLSLVMAYIPTRVVDNFCNVAPRILSLSLSGVSFIQLLDADRFIRCLVSLQELRLRQIRVVGRHEEDAVPALCNEVDVERPIHIKSLSITLPMKGESGITSLMMIGNDTPLGLADLETLDIKSSSFMVFQGILPHILIRAKRLRHLVIAPANAYGFEKDAEADIPPRLCTLREISVSLSKVNRQQYLLNWLAQGLGPQSALQEMHLTLFIDVTANHTLASWAKHGDAAMWKSFDRVLSSVKTLRVLHTRLETRDEWYQGTRPILKRMKEFLEEHLHELRTSGVLRCDICGAT</sequence>